<dbReference type="EMBL" id="VSSQ01103959">
    <property type="protein sequence ID" value="MPN44662.1"/>
    <property type="molecule type" value="Genomic_DNA"/>
</dbReference>
<comment type="caution">
    <text evidence="2">The sequence shown here is derived from an EMBL/GenBank/DDBJ whole genome shotgun (WGS) entry which is preliminary data.</text>
</comment>
<organism evidence="2">
    <name type="scientific">bioreactor metagenome</name>
    <dbReference type="NCBI Taxonomy" id="1076179"/>
    <lineage>
        <taxon>unclassified sequences</taxon>
        <taxon>metagenomes</taxon>
        <taxon>ecological metagenomes</taxon>
    </lineage>
</organism>
<feature type="region of interest" description="Disordered" evidence="1">
    <location>
        <begin position="1"/>
        <end position="55"/>
    </location>
</feature>
<protein>
    <submittedName>
        <fullName evidence="2">Uncharacterized protein</fullName>
    </submittedName>
</protein>
<sequence>MSANGDMYDNNTKSEHGPSGTVNQKHDGPYGGKDNQNQLSAKFRDEKYVKPRPKE</sequence>
<gene>
    <name evidence="2" type="ORF">SDC9_192227</name>
</gene>
<evidence type="ECO:0000256" key="1">
    <source>
        <dbReference type="SAM" id="MobiDB-lite"/>
    </source>
</evidence>
<reference evidence="2" key="1">
    <citation type="submission" date="2019-08" db="EMBL/GenBank/DDBJ databases">
        <authorList>
            <person name="Kucharzyk K."/>
            <person name="Murdoch R.W."/>
            <person name="Higgins S."/>
            <person name="Loffler F."/>
        </authorList>
    </citation>
    <scope>NUCLEOTIDE SEQUENCE</scope>
</reference>
<name>A0A645I1P4_9ZZZZ</name>
<feature type="compositionally biased region" description="Basic and acidic residues" evidence="1">
    <location>
        <begin position="42"/>
        <end position="55"/>
    </location>
</feature>
<dbReference type="AlphaFoldDB" id="A0A645I1P4"/>
<proteinExistence type="predicted"/>
<evidence type="ECO:0000313" key="2">
    <source>
        <dbReference type="EMBL" id="MPN44662.1"/>
    </source>
</evidence>
<accession>A0A645I1P4</accession>